<dbReference type="SUPFAM" id="SSF49772">
    <property type="entry name" value="Ecotin, trypsin inhibitor"/>
    <property type="match status" value="1"/>
</dbReference>
<dbReference type="AlphaFoldDB" id="A0A318N1L7"/>
<gene>
    <name evidence="3" type="ORF">DK869_04035</name>
</gene>
<organism evidence="3 4">
    <name type="scientific">Commensalibacter melissae</name>
    <dbReference type="NCBI Taxonomy" id="2070537"/>
    <lineage>
        <taxon>Bacteria</taxon>
        <taxon>Pseudomonadati</taxon>
        <taxon>Pseudomonadota</taxon>
        <taxon>Alphaproteobacteria</taxon>
        <taxon>Acetobacterales</taxon>
        <taxon>Acetobacteraceae</taxon>
    </lineage>
</organism>
<evidence type="ECO:0000256" key="1">
    <source>
        <dbReference type="ARBA" id="ARBA00010558"/>
    </source>
</evidence>
<dbReference type="RefSeq" id="WP_110438727.1">
    <property type="nucleotide sequence ID" value="NZ_CP046393.1"/>
</dbReference>
<keyword evidence="2" id="KW-0732">Signal</keyword>
<comment type="caution">
    <text evidence="3">The sequence shown here is derived from an EMBL/GenBank/DDBJ whole genome shotgun (WGS) entry which is preliminary data.</text>
</comment>
<dbReference type="PIRSF" id="PIRSF006865">
    <property type="entry name" value="Prot_inh_ecotin"/>
    <property type="match status" value="1"/>
</dbReference>
<dbReference type="Pfam" id="PF03974">
    <property type="entry name" value="Ecotin"/>
    <property type="match status" value="1"/>
</dbReference>
<accession>A0A318N1L7</accession>
<dbReference type="InterPro" id="IPR005658">
    <property type="entry name" value="Prot_inh_ecotin"/>
</dbReference>
<keyword evidence="4" id="KW-1185">Reference proteome</keyword>
<evidence type="ECO:0000313" key="3">
    <source>
        <dbReference type="EMBL" id="PXZ00584.1"/>
    </source>
</evidence>
<dbReference type="Gene3D" id="2.60.40.550">
    <property type="entry name" value="Ecotin"/>
    <property type="match status" value="1"/>
</dbReference>
<name>A0A318N1L7_9PROT</name>
<feature type="chain" id="PRO_5016323798" evidence="2">
    <location>
        <begin position="25"/>
        <end position="161"/>
    </location>
</feature>
<dbReference type="PANTHER" id="PTHR35890:SF3">
    <property type="entry name" value="ECOTIN"/>
    <property type="match status" value="1"/>
</dbReference>
<comment type="similarity">
    <text evidence="1">Belongs to the protease inhibitor I11 (ecotin) family.</text>
</comment>
<dbReference type="InterPro" id="IPR036198">
    <property type="entry name" value="Ecotin_sf"/>
</dbReference>
<dbReference type="Proteomes" id="UP000247565">
    <property type="component" value="Unassembled WGS sequence"/>
</dbReference>
<protein>
    <submittedName>
        <fullName evidence="3">Ecotin</fullName>
    </submittedName>
</protein>
<evidence type="ECO:0000256" key="2">
    <source>
        <dbReference type="SAM" id="SignalP"/>
    </source>
</evidence>
<feature type="signal peptide" evidence="2">
    <location>
        <begin position="1"/>
        <end position="24"/>
    </location>
</feature>
<dbReference type="PANTHER" id="PTHR35890">
    <property type="match status" value="1"/>
</dbReference>
<evidence type="ECO:0000313" key="4">
    <source>
        <dbReference type="Proteomes" id="UP000247565"/>
    </source>
</evidence>
<dbReference type="GO" id="GO:0004867">
    <property type="term" value="F:serine-type endopeptidase inhibitor activity"/>
    <property type="evidence" value="ECO:0007669"/>
    <property type="project" value="InterPro"/>
</dbReference>
<proteinExistence type="inferred from homology"/>
<sequence length="161" mass="18572">MLIRKQFLLLLSMCYLIPLYHASANLGKNQLSIWPKAEKGYQRIVIQLPPLSNEYNARVELIPQKKIKSDCNTVIIHGHMTTQTIQGWGYDFYRLDKISKPASTLMACPQNIKQEKQVSITTNLTFINYNSKLPLVVYVPDDITLAYRIWTSSSMHQARNK</sequence>
<dbReference type="EMBL" id="QGLT01000002">
    <property type="protein sequence ID" value="PXZ00584.1"/>
    <property type="molecule type" value="Genomic_DNA"/>
</dbReference>
<reference evidence="3 4" key="1">
    <citation type="submission" date="2018-05" db="EMBL/GenBank/DDBJ databases">
        <title>Reference genomes for bee gut microbiota database.</title>
        <authorList>
            <person name="Ellegaard K.M."/>
        </authorList>
    </citation>
    <scope>NUCLEOTIDE SEQUENCE [LARGE SCALE GENOMIC DNA]</scope>
    <source>
        <strain evidence="3 4">ESL0284</strain>
    </source>
</reference>
<dbReference type="OrthoDB" id="997196at2"/>